<dbReference type="InterPro" id="IPR015943">
    <property type="entry name" value="WD40/YVTN_repeat-like_dom_sf"/>
</dbReference>
<dbReference type="Gene3D" id="2.130.10.10">
    <property type="entry name" value="YVTN repeat-like/Quinoprotein amine dehydrogenase"/>
    <property type="match status" value="1"/>
</dbReference>
<evidence type="ECO:0000313" key="2">
    <source>
        <dbReference type="Proteomes" id="UP000799753"/>
    </source>
</evidence>
<accession>A0A6A6S537</accession>
<dbReference type="SUPFAM" id="SSF50978">
    <property type="entry name" value="WD40 repeat-like"/>
    <property type="match status" value="1"/>
</dbReference>
<gene>
    <name evidence="1" type="ORF">P280DRAFT_542846</name>
</gene>
<organism evidence="1 2">
    <name type="scientific">Massarina eburnea CBS 473.64</name>
    <dbReference type="NCBI Taxonomy" id="1395130"/>
    <lineage>
        <taxon>Eukaryota</taxon>
        <taxon>Fungi</taxon>
        <taxon>Dikarya</taxon>
        <taxon>Ascomycota</taxon>
        <taxon>Pezizomycotina</taxon>
        <taxon>Dothideomycetes</taxon>
        <taxon>Pleosporomycetidae</taxon>
        <taxon>Pleosporales</taxon>
        <taxon>Massarineae</taxon>
        <taxon>Massarinaceae</taxon>
        <taxon>Massarina</taxon>
    </lineage>
</organism>
<protein>
    <submittedName>
        <fullName evidence="1">WD40 repeat-like protein</fullName>
    </submittedName>
</protein>
<keyword evidence="2" id="KW-1185">Reference proteome</keyword>
<dbReference type="EMBL" id="MU006783">
    <property type="protein sequence ID" value="KAF2641528.1"/>
    <property type="molecule type" value="Genomic_DNA"/>
</dbReference>
<name>A0A6A6S537_9PLEO</name>
<dbReference type="Proteomes" id="UP000799753">
    <property type="component" value="Unassembled WGS sequence"/>
</dbReference>
<proteinExistence type="predicted"/>
<dbReference type="AlphaFoldDB" id="A0A6A6S537"/>
<evidence type="ECO:0000313" key="1">
    <source>
        <dbReference type="EMBL" id="KAF2641528.1"/>
    </source>
</evidence>
<reference evidence="1" key="1">
    <citation type="journal article" date="2020" name="Stud. Mycol.">
        <title>101 Dothideomycetes genomes: a test case for predicting lifestyles and emergence of pathogens.</title>
        <authorList>
            <person name="Haridas S."/>
            <person name="Albert R."/>
            <person name="Binder M."/>
            <person name="Bloem J."/>
            <person name="Labutti K."/>
            <person name="Salamov A."/>
            <person name="Andreopoulos B."/>
            <person name="Baker S."/>
            <person name="Barry K."/>
            <person name="Bills G."/>
            <person name="Bluhm B."/>
            <person name="Cannon C."/>
            <person name="Castanera R."/>
            <person name="Culley D."/>
            <person name="Daum C."/>
            <person name="Ezra D."/>
            <person name="Gonzalez J."/>
            <person name="Henrissat B."/>
            <person name="Kuo A."/>
            <person name="Liang C."/>
            <person name="Lipzen A."/>
            <person name="Lutzoni F."/>
            <person name="Magnuson J."/>
            <person name="Mondo S."/>
            <person name="Nolan M."/>
            <person name="Ohm R."/>
            <person name="Pangilinan J."/>
            <person name="Park H.-J."/>
            <person name="Ramirez L."/>
            <person name="Alfaro M."/>
            <person name="Sun H."/>
            <person name="Tritt A."/>
            <person name="Yoshinaga Y."/>
            <person name="Zwiers L.-H."/>
            <person name="Turgeon B."/>
            <person name="Goodwin S."/>
            <person name="Spatafora J."/>
            <person name="Crous P."/>
            <person name="Grigoriev I."/>
        </authorList>
    </citation>
    <scope>NUCLEOTIDE SEQUENCE</scope>
    <source>
        <strain evidence="1">CBS 473.64</strain>
    </source>
</reference>
<dbReference type="InterPro" id="IPR036322">
    <property type="entry name" value="WD40_repeat_dom_sf"/>
</dbReference>
<sequence>MNLAITEDGKSVTVTDKSNNFTSWTILSGVLDRSLNWSEKMPFPDEVGFRRPPLTAALSPDSSLIAIVYRDRPICLYDLDEDMPHGLVSREGDPNAQGLGSMTSPSSLVFNTRKDSHTLTAAYEDGDLCLFDYEDLLLLKTIKEANAHIVACSPDGSTLATGNSNGMVQLLEFDTLQLLYRMNAAEYGIRDLCFSTDNLRFMDVQGT</sequence>
<dbReference type="OrthoDB" id="194358at2759"/>